<reference evidence="2 3" key="1">
    <citation type="submission" date="2018-07" db="EMBL/GenBank/DDBJ databases">
        <title>Brachybacteriurn paraconglorneratum KCTC 9916.</title>
        <authorList>
            <person name="Li Y."/>
        </authorList>
    </citation>
    <scope>NUCLEOTIDE SEQUENCE [LARGE SCALE GENOMIC DNA]</scope>
    <source>
        <strain evidence="2 3">KCTC 9916</strain>
    </source>
</reference>
<evidence type="ECO:0000256" key="1">
    <source>
        <dbReference type="SAM" id="MobiDB-lite"/>
    </source>
</evidence>
<feature type="compositionally biased region" description="Gly residues" evidence="1">
    <location>
        <begin position="235"/>
        <end position="272"/>
    </location>
</feature>
<dbReference type="GeneID" id="78121756"/>
<feature type="region of interest" description="Disordered" evidence="1">
    <location>
        <begin position="336"/>
        <end position="357"/>
    </location>
</feature>
<gene>
    <name evidence="2" type="ORF">DS079_12065</name>
</gene>
<feature type="compositionally biased region" description="Low complexity" evidence="1">
    <location>
        <begin position="217"/>
        <end position="234"/>
    </location>
</feature>
<proteinExistence type="predicted"/>
<accession>A0A426SIM9</accession>
<sequence>MNGFWGADAEALRTMGMVCARRAELLDELEGRLSAVIDTVEWVGEDAERFRADWSGSVRPGLQDRGLELRQQARRLAQHAEEQEAASSPDSFGGPWSSPGEFLADMARMAQGMLPDLLGGGSGPAGRFAEMLREALATPEGRAALLGAFLGSLLGGLLADLVLRGLALGMLLEELLAGLGAGGGLGNLIGEEGRLGEGSGGGEAGGGAGAESGSGTGSESAGGSDGSSSGAGQPTSGGAGGESGGGSDGGSSSGGGSGGGGAEGTGGSGGAEAGAAGTGSEAPAQGGAMGLQGLVDGPAQTAGALPAGRLEAPGAEEPGTLFERLVAMIGEMLGGGTGGGASSPRGTSAIGEGIGWD</sequence>
<comment type="caution">
    <text evidence="2">The sequence shown here is derived from an EMBL/GenBank/DDBJ whole genome shotgun (WGS) entry which is preliminary data.</text>
</comment>
<evidence type="ECO:0000313" key="3">
    <source>
        <dbReference type="Proteomes" id="UP000274327"/>
    </source>
</evidence>
<name>A0A426SIM9_9MICO</name>
<protein>
    <recommendedName>
        <fullName evidence="4">WXG100 family type VII secretion target</fullName>
    </recommendedName>
</protein>
<organism evidence="2 3">
    <name type="scientific">Brachybacterium paraconglomeratum</name>
    <dbReference type="NCBI Taxonomy" id="173362"/>
    <lineage>
        <taxon>Bacteria</taxon>
        <taxon>Bacillati</taxon>
        <taxon>Actinomycetota</taxon>
        <taxon>Actinomycetes</taxon>
        <taxon>Micrococcales</taxon>
        <taxon>Dermabacteraceae</taxon>
        <taxon>Brachybacterium</taxon>
    </lineage>
</organism>
<feature type="compositionally biased region" description="Low complexity" evidence="1">
    <location>
        <begin position="273"/>
        <end position="282"/>
    </location>
</feature>
<evidence type="ECO:0008006" key="4">
    <source>
        <dbReference type="Google" id="ProtNLM"/>
    </source>
</evidence>
<dbReference type="RefSeq" id="WP_126988039.1">
    <property type="nucleotide sequence ID" value="NZ_JALXWX010000143.1"/>
</dbReference>
<evidence type="ECO:0000313" key="2">
    <source>
        <dbReference type="EMBL" id="RRR18013.1"/>
    </source>
</evidence>
<feature type="compositionally biased region" description="Gly residues" evidence="1">
    <location>
        <begin position="196"/>
        <end position="216"/>
    </location>
</feature>
<dbReference type="Proteomes" id="UP000274327">
    <property type="component" value="Unassembled WGS sequence"/>
</dbReference>
<dbReference type="EMBL" id="QOCI01000009">
    <property type="protein sequence ID" value="RRR18013.1"/>
    <property type="molecule type" value="Genomic_DNA"/>
</dbReference>
<keyword evidence="3" id="KW-1185">Reference proteome</keyword>
<feature type="region of interest" description="Disordered" evidence="1">
    <location>
        <begin position="196"/>
        <end position="315"/>
    </location>
</feature>
<feature type="region of interest" description="Disordered" evidence="1">
    <location>
        <begin position="74"/>
        <end position="96"/>
    </location>
</feature>
<dbReference type="AlphaFoldDB" id="A0A426SIM9"/>